<dbReference type="RefSeq" id="WP_305006935.1">
    <property type="nucleotide sequence ID" value="NZ_JAUQSY010000008.1"/>
</dbReference>
<evidence type="ECO:0008006" key="4">
    <source>
        <dbReference type="Google" id="ProtNLM"/>
    </source>
</evidence>
<protein>
    <recommendedName>
        <fullName evidence="4">Lipoprotein</fullName>
    </recommendedName>
</protein>
<comment type="caution">
    <text evidence="2">The sequence shown here is derived from an EMBL/GenBank/DDBJ whole genome shotgun (WGS) entry which is preliminary data.</text>
</comment>
<keyword evidence="1" id="KW-0732">Signal</keyword>
<evidence type="ECO:0000313" key="2">
    <source>
        <dbReference type="EMBL" id="MDO7875620.1"/>
    </source>
</evidence>
<accession>A0ABT9BCX3</accession>
<dbReference type="Proteomes" id="UP001176429">
    <property type="component" value="Unassembled WGS sequence"/>
</dbReference>
<keyword evidence="3" id="KW-1185">Reference proteome</keyword>
<dbReference type="PROSITE" id="PS51257">
    <property type="entry name" value="PROKAR_LIPOPROTEIN"/>
    <property type="match status" value="1"/>
</dbReference>
<evidence type="ECO:0000313" key="3">
    <source>
        <dbReference type="Proteomes" id="UP001176429"/>
    </source>
</evidence>
<gene>
    <name evidence="2" type="ORF">Q5H93_12825</name>
</gene>
<dbReference type="EMBL" id="JAUQSY010000008">
    <property type="protein sequence ID" value="MDO7875620.1"/>
    <property type="molecule type" value="Genomic_DNA"/>
</dbReference>
<name>A0ABT9BCX3_9BACT</name>
<feature type="signal peptide" evidence="1">
    <location>
        <begin position="1"/>
        <end position="22"/>
    </location>
</feature>
<sequence>MLPLRFSSVVRPLALAALVALGACSSDKKDDPTPTTPTNGFTWTTDGTNYASTTVVKSVAGGAMALLGQYKAPNNDTYNVTINVPATAGTYAVGANGTTGTLASYATTIGSTTTSYVASGSYGSGSVVVTSVTATEIVGTFTFTGEAFAPAGATKALTNGKFNIKR</sequence>
<reference evidence="2" key="1">
    <citation type="submission" date="2023-07" db="EMBL/GenBank/DDBJ databases">
        <authorList>
            <person name="Kim M.K."/>
        </authorList>
    </citation>
    <scope>NUCLEOTIDE SEQUENCE</scope>
    <source>
        <strain evidence="2">ASUV-10-1</strain>
    </source>
</reference>
<organism evidence="2 3">
    <name type="scientific">Hymenobacter aranciens</name>
    <dbReference type="NCBI Taxonomy" id="3063996"/>
    <lineage>
        <taxon>Bacteria</taxon>
        <taxon>Pseudomonadati</taxon>
        <taxon>Bacteroidota</taxon>
        <taxon>Cytophagia</taxon>
        <taxon>Cytophagales</taxon>
        <taxon>Hymenobacteraceae</taxon>
        <taxon>Hymenobacter</taxon>
    </lineage>
</organism>
<proteinExistence type="predicted"/>
<feature type="chain" id="PRO_5045959444" description="Lipoprotein" evidence="1">
    <location>
        <begin position="23"/>
        <end position="166"/>
    </location>
</feature>
<evidence type="ECO:0000256" key="1">
    <source>
        <dbReference type="SAM" id="SignalP"/>
    </source>
</evidence>